<evidence type="ECO:0000313" key="1">
    <source>
        <dbReference type="EMBL" id="MBW0546206.1"/>
    </source>
</evidence>
<dbReference type="Proteomes" id="UP000765509">
    <property type="component" value="Unassembled WGS sequence"/>
</dbReference>
<reference evidence="1" key="1">
    <citation type="submission" date="2021-03" db="EMBL/GenBank/DDBJ databases">
        <title>Draft genome sequence of rust myrtle Austropuccinia psidii MF-1, a brazilian biotype.</title>
        <authorList>
            <person name="Quecine M.C."/>
            <person name="Pachon D.M.R."/>
            <person name="Bonatelli M.L."/>
            <person name="Correr F.H."/>
            <person name="Franceschini L.M."/>
            <person name="Leite T.F."/>
            <person name="Margarido G.R.A."/>
            <person name="Almeida C.A."/>
            <person name="Ferrarezi J.A."/>
            <person name="Labate C.A."/>
        </authorList>
    </citation>
    <scope>NUCLEOTIDE SEQUENCE</scope>
    <source>
        <strain evidence="1">MF-1</strain>
    </source>
</reference>
<keyword evidence="2" id="KW-1185">Reference proteome</keyword>
<protein>
    <submittedName>
        <fullName evidence="1">Uncharacterized protein</fullName>
    </submittedName>
</protein>
<comment type="caution">
    <text evidence="1">The sequence shown here is derived from an EMBL/GenBank/DDBJ whole genome shotgun (WGS) entry which is preliminary data.</text>
</comment>
<organism evidence="1 2">
    <name type="scientific">Austropuccinia psidii MF-1</name>
    <dbReference type="NCBI Taxonomy" id="1389203"/>
    <lineage>
        <taxon>Eukaryota</taxon>
        <taxon>Fungi</taxon>
        <taxon>Dikarya</taxon>
        <taxon>Basidiomycota</taxon>
        <taxon>Pucciniomycotina</taxon>
        <taxon>Pucciniomycetes</taxon>
        <taxon>Pucciniales</taxon>
        <taxon>Sphaerophragmiaceae</taxon>
        <taxon>Austropuccinia</taxon>
    </lineage>
</organism>
<dbReference type="AlphaFoldDB" id="A0A9Q3IK65"/>
<gene>
    <name evidence="1" type="ORF">O181_085921</name>
</gene>
<proteinExistence type="predicted"/>
<accession>A0A9Q3IK65</accession>
<name>A0A9Q3IK65_9BASI</name>
<evidence type="ECO:0000313" key="2">
    <source>
        <dbReference type="Proteomes" id="UP000765509"/>
    </source>
</evidence>
<dbReference type="EMBL" id="AVOT02051178">
    <property type="protein sequence ID" value="MBW0546206.1"/>
    <property type="molecule type" value="Genomic_DNA"/>
</dbReference>
<sequence>MPCQTGMVPARVTQPGQLDVFTIQSFPNHLEIEISSEDKAHTIILAAGISDNKVWFDLSPVLWPTKERIPEDGFRKEALGLHEPG</sequence>